<dbReference type="SMART" id="SM00756">
    <property type="entry name" value="VKc"/>
    <property type="match status" value="1"/>
</dbReference>
<evidence type="ECO:0000256" key="6">
    <source>
        <dbReference type="ARBA" id="ARBA00023002"/>
    </source>
</evidence>
<proteinExistence type="inferred from homology"/>
<keyword evidence="3 10" id="KW-0812">Transmembrane</keyword>
<dbReference type="InterPro" id="IPR041714">
    <property type="entry name" value="VKOR_Actinobacteria"/>
</dbReference>
<reference evidence="13" key="1">
    <citation type="journal article" date="2019" name="Int. J. Syst. Evol. Microbiol.">
        <title>The Global Catalogue of Microorganisms (GCM) 10K type strain sequencing project: providing services to taxonomists for standard genome sequencing and annotation.</title>
        <authorList>
            <consortium name="The Broad Institute Genomics Platform"/>
            <consortium name="The Broad Institute Genome Sequencing Center for Infectious Disease"/>
            <person name="Wu L."/>
            <person name="Ma J."/>
        </authorList>
    </citation>
    <scope>NUCLEOTIDE SEQUENCE [LARGE SCALE GENOMIC DNA]</scope>
    <source>
        <strain evidence="13">JCM 14309</strain>
    </source>
</reference>
<feature type="domain" description="Vitamin K epoxide reductase" evidence="11">
    <location>
        <begin position="29"/>
        <end position="170"/>
    </location>
</feature>
<dbReference type="InterPro" id="IPR038354">
    <property type="entry name" value="VKOR_sf"/>
</dbReference>
<comment type="caution">
    <text evidence="12">The sequence shown here is derived from an EMBL/GenBank/DDBJ whole genome shotgun (WGS) entry which is preliminary data.</text>
</comment>
<evidence type="ECO:0000256" key="7">
    <source>
        <dbReference type="ARBA" id="ARBA00023136"/>
    </source>
</evidence>
<keyword evidence="9" id="KW-0676">Redox-active center</keyword>
<comment type="subcellular location">
    <subcellularLocation>
        <location evidence="1">Membrane</location>
        <topology evidence="1">Multi-pass membrane protein</topology>
    </subcellularLocation>
</comment>
<keyword evidence="6" id="KW-0560">Oxidoreductase</keyword>
<name>A0ABP6LRN1_9MICC</name>
<sequence length="215" mass="23479">MLDMAVEKTATVEAPDGGRTLQARGPFSRPAVGLWLVITGLVGAVASFLLLYERIQLWQDAEHSTACDINPWVSCGEVMNSWQAATFGFPNIFIGVVGFPVVIAIGITLWAGLRPPRWYWSGLQAGVLFAFGFCVWLWSQAVYAIGALCPYCMIVWAAVIPLTVAVTARNILAGVIPASEALRRLTADWWWVVMVLLYLLVAVSIVLELPQALSL</sequence>
<protein>
    <submittedName>
        <fullName evidence="12">Vitamin K epoxide reductase family protein</fullName>
    </submittedName>
</protein>
<keyword evidence="8" id="KW-1015">Disulfide bond</keyword>
<evidence type="ECO:0000256" key="8">
    <source>
        <dbReference type="ARBA" id="ARBA00023157"/>
    </source>
</evidence>
<evidence type="ECO:0000313" key="13">
    <source>
        <dbReference type="Proteomes" id="UP001500236"/>
    </source>
</evidence>
<evidence type="ECO:0000256" key="9">
    <source>
        <dbReference type="ARBA" id="ARBA00023284"/>
    </source>
</evidence>
<feature type="transmembrane region" description="Helical" evidence="10">
    <location>
        <begin position="189"/>
        <end position="207"/>
    </location>
</feature>
<dbReference type="Gene3D" id="1.20.1440.130">
    <property type="entry name" value="VKOR domain"/>
    <property type="match status" value="1"/>
</dbReference>
<feature type="transmembrane region" description="Helical" evidence="10">
    <location>
        <begin position="144"/>
        <end position="168"/>
    </location>
</feature>
<dbReference type="CDD" id="cd12922">
    <property type="entry name" value="VKOR_5"/>
    <property type="match status" value="1"/>
</dbReference>
<gene>
    <name evidence="12" type="ORF">GCM10010529_02990</name>
</gene>
<evidence type="ECO:0000256" key="10">
    <source>
        <dbReference type="SAM" id="Phobius"/>
    </source>
</evidence>
<accession>A0ABP6LRN1</accession>
<evidence type="ECO:0000256" key="5">
    <source>
        <dbReference type="ARBA" id="ARBA00022989"/>
    </source>
</evidence>
<keyword evidence="7 10" id="KW-0472">Membrane</keyword>
<evidence type="ECO:0000313" key="12">
    <source>
        <dbReference type="EMBL" id="GAA3052375.1"/>
    </source>
</evidence>
<evidence type="ECO:0000256" key="1">
    <source>
        <dbReference type="ARBA" id="ARBA00004141"/>
    </source>
</evidence>
<feature type="transmembrane region" description="Helical" evidence="10">
    <location>
        <begin position="32"/>
        <end position="52"/>
    </location>
</feature>
<organism evidence="12 13">
    <name type="scientific">Nesterenkonia aethiopica</name>
    <dbReference type="NCBI Taxonomy" id="269144"/>
    <lineage>
        <taxon>Bacteria</taxon>
        <taxon>Bacillati</taxon>
        <taxon>Actinomycetota</taxon>
        <taxon>Actinomycetes</taxon>
        <taxon>Micrococcales</taxon>
        <taxon>Micrococcaceae</taxon>
        <taxon>Nesterenkonia</taxon>
    </lineage>
</organism>
<dbReference type="Proteomes" id="UP001500236">
    <property type="component" value="Unassembled WGS sequence"/>
</dbReference>
<evidence type="ECO:0000256" key="2">
    <source>
        <dbReference type="ARBA" id="ARBA00006214"/>
    </source>
</evidence>
<dbReference type="Pfam" id="PF07884">
    <property type="entry name" value="VKOR"/>
    <property type="match status" value="1"/>
</dbReference>
<comment type="similarity">
    <text evidence="2">Belongs to the VKOR family.</text>
</comment>
<evidence type="ECO:0000259" key="11">
    <source>
        <dbReference type="SMART" id="SM00756"/>
    </source>
</evidence>
<evidence type="ECO:0000256" key="4">
    <source>
        <dbReference type="ARBA" id="ARBA00022719"/>
    </source>
</evidence>
<evidence type="ECO:0000256" key="3">
    <source>
        <dbReference type="ARBA" id="ARBA00022692"/>
    </source>
</evidence>
<feature type="transmembrane region" description="Helical" evidence="10">
    <location>
        <begin position="92"/>
        <end position="111"/>
    </location>
</feature>
<dbReference type="InterPro" id="IPR012932">
    <property type="entry name" value="VKOR"/>
</dbReference>
<dbReference type="EMBL" id="BAAAVT010000002">
    <property type="protein sequence ID" value="GAA3052375.1"/>
    <property type="molecule type" value="Genomic_DNA"/>
</dbReference>
<keyword evidence="4" id="KW-0874">Quinone</keyword>
<keyword evidence="5 10" id="KW-1133">Transmembrane helix</keyword>
<keyword evidence="13" id="KW-1185">Reference proteome</keyword>
<feature type="transmembrane region" description="Helical" evidence="10">
    <location>
        <begin position="118"/>
        <end position="138"/>
    </location>
</feature>